<accession>A0A164RRF8</accession>
<name>A0A164RRF8_9CRUS</name>
<comment type="caution">
    <text evidence="2">The sequence shown here is derived from an EMBL/GenBank/DDBJ whole genome shotgun (WGS) entry which is preliminary data.</text>
</comment>
<sequence>MLRERKGGMIIYTFKNNFFFLNKEKNRVEDKKGGVCIQTRTAISNGKVNDDLRAVRMASPAGRPEFPLWHRIIYSRQIEGEIKRKKKKTRKDWRQTGENTRPHRRGEKMKRLK</sequence>
<protein>
    <submittedName>
        <fullName evidence="2">Uncharacterized protein</fullName>
    </submittedName>
</protein>
<evidence type="ECO:0000313" key="3">
    <source>
        <dbReference type="Proteomes" id="UP000076858"/>
    </source>
</evidence>
<proteinExistence type="predicted"/>
<organism evidence="2 3">
    <name type="scientific">Daphnia magna</name>
    <dbReference type="NCBI Taxonomy" id="35525"/>
    <lineage>
        <taxon>Eukaryota</taxon>
        <taxon>Metazoa</taxon>
        <taxon>Ecdysozoa</taxon>
        <taxon>Arthropoda</taxon>
        <taxon>Crustacea</taxon>
        <taxon>Branchiopoda</taxon>
        <taxon>Diplostraca</taxon>
        <taxon>Cladocera</taxon>
        <taxon>Anomopoda</taxon>
        <taxon>Daphniidae</taxon>
        <taxon>Daphnia</taxon>
    </lineage>
</organism>
<gene>
    <name evidence="2" type="ORF">APZ42_027088</name>
</gene>
<dbReference type="Proteomes" id="UP000076858">
    <property type="component" value="Unassembled WGS sequence"/>
</dbReference>
<evidence type="ECO:0000256" key="1">
    <source>
        <dbReference type="SAM" id="MobiDB-lite"/>
    </source>
</evidence>
<dbReference type="EMBL" id="LRGB01002167">
    <property type="protein sequence ID" value="KZS08875.1"/>
    <property type="molecule type" value="Genomic_DNA"/>
</dbReference>
<keyword evidence="3" id="KW-1185">Reference proteome</keyword>
<feature type="region of interest" description="Disordered" evidence="1">
    <location>
        <begin position="83"/>
        <end position="113"/>
    </location>
</feature>
<reference evidence="2 3" key="1">
    <citation type="submission" date="2016-03" db="EMBL/GenBank/DDBJ databases">
        <title>EvidentialGene: Evidence-directed Construction of Genes on Genomes.</title>
        <authorList>
            <person name="Gilbert D.G."/>
            <person name="Choi J.-H."/>
            <person name="Mockaitis K."/>
            <person name="Colbourne J."/>
            <person name="Pfrender M."/>
        </authorList>
    </citation>
    <scope>NUCLEOTIDE SEQUENCE [LARGE SCALE GENOMIC DNA]</scope>
    <source>
        <strain evidence="2 3">Xinb3</strain>
        <tissue evidence="2">Complete organism</tissue>
    </source>
</reference>
<evidence type="ECO:0000313" key="2">
    <source>
        <dbReference type="EMBL" id="KZS08875.1"/>
    </source>
</evidence>
<feature type="compositionally biased region" description="Basic residues" evidence="1">
    <location>
        <begin position="102"/>
        <end position="113"/>
    </location>
</feature>
<dbReference type="AlphaFoldDB" id="A0A164RRF8"/>